<dbReference type="PANTHER" id="PTHR48449:SF1">
    <property type="entry name" value="DUF1985 DOMAIN-CONTAINING PROTEIN"/>
    <property type="match status" value="1"/>
</dbReference>
<proteinExistence type="predicted"/>
<dbReference type="AlphaFoldDB" id="A0A2P5FJE9"/>
<evidence type="ECO:0000313" key="2">
    <source>
        <dbReference type="EMBL" id="PON97907.1"/>
    </source>
</evidence>
<dbReference type="InParanoid" id="A0A2P5FJE9"/>
<reference evidence="3" key="1">
    <citation type="submission" date="2016-06" db="EMBL/GenBank/DDBJ databases">
        <title>Parallel loss of symbiosis genes in relatives of nitrogen-fixing non-legume Parasponia.</title>
        <authorList>
            <person name="Van Velzen R."/>
            <person name="Holmer R."/>
            <person name="Bu F."/>
            <person name="Rutten L."/>
            <person name="Van Zeijl A."/>
            <person name="Liu W."/>
            <person name="Santuari L."/>
            <person name="Cao Q."/>
            <person name="Sharma T."/>
            <person name="Shen D."/>
            <person name="Roswanjaya Y."/>
            <person name="Wardhani T."/>
            <person name="Kalhor M.S."/>
            <person name="Jansen J."/>
            <person name="Van den Hoogen J."/>
            <person name="Gungor B."/>
            <person name="Hartog M."/>
            <person name="Hontelez J."/>
            <person name="Verver J."/>
            <person name="Yang W.-C."/>
            <person name="Schijlen E."/>
            <person name="Repin R."/>
            <person name="Schilthuizen M."/>
            <person name="Schranz E."/>
            <person name="Heidstra R."/>
            <person name="Miyata K."/>
            <person name="Fedorova E."/>
            <person name="Kohlen W."/>
            <person name="Bisseling T."/>
            <person name="Smit S."/>
            <person name="Geurts R."/>
        </authorList>
    </citation>
    <scope>NUCLEOTIDE SEQUENCE [LARGE SCALE GENOMIC DNA]</scope>
    <source>
        <strain evidence="3">cv. RG33-2</strain>
    </source>
</reference>
<dbReference type="PANTHER" id="PTHR48449">
    <property type="entry name" value="DUF1985 DOMAIN-CONTAINING PROTEIN"/>
    <property type="match status" value="1"/>
</dbReference>
<feature type="non-terminal residue" evidence="2">
    <location>
        <position position="190"/>
    </location>
</feature>
<protein>
    <recommendedName>
        <fullName evidence="1">DUF1985 domain-containing protein</fullName>
    </recommendedName>
</protein>
<comment type="caution">
    <text evidence="2">The sequence shown here is derived from an EMBL/GenBank/DDBJ whole genome shotgun (WGS) entry which is preliminary data.</text>
</comment>
<dbReference type="EMBL" id="JXTC01000028">
    <property type="protein sequence ID" value="PON97907.1"/>
    <property type="molecule type" value="Genomic_DNA"/>
</dbReference>
<dbReference type="Proteomes" id="UP000237000">
    <property type="component" value="Unassembled WGS sequence"/>
</dbReference>
<sequence>MFSQTCFGHFLKVKQLVYSAQILSHLVMRITEVRGYKRNDKVLFEICGKLVSFSIEDTALIMDLRCDGDTNEKLWKTKESKHIDLTYFADNNILKRQSIKIVFDFVSAQNDEDRVKVALLYLLASGLLTNSHGVHLPRFYVDLVDDLESFNKYPQGKLLWDEMSEQIRLCAGNEVKKEKRVNHYNMFPMV</sequence>
<evidence type="ECO:0000259" key="1">
    <source>
        <dbReference type="Pfam" id="PF09331"/>
    </source>
</evidence>
<dbReference type="InterPro" id="IPR015410">
    <property type="entry name" value="DUF1985"/>
</dbReference>
<name>A0A2P5FJE9_TREOI</name>
<dbReference type="Pfam" id="PF09331">
    <property type="entry name" value="DUF1985"/>
    <property type="match status" value="1"/>
</dbReference>
<keyword evidence="3" id="KW-1185">Reference proteome</keyword>
<dbReference type="OrthoDB" id="1930729at2759"/>
<evidence type="ECO:0000313" key="3">
    <source>
        <dbReference type="Proteomes" id="UP000237000"/>
    </source>
</evidence>
<gene>
    <name evidence="2" type="ORF">TorRG33x02_062220</name>
</gene>
<organism evidence="2 3">
    <name type="scientific">Trema orientale</name>
    <name type="common">Charcoal tree</name>
    <name type="synonym">Celtis orientalis</name>
    <dbReference type="NCBI Taxonomy" id="63057"/>
    <lineage>
        <taxon>Eukaryota</taxon>
        <taxon>Viridiplantae</taxon>
        <taxon>Streptophyta</taxon>
        <taxon>Embryophyta</taxon>
        <taxon>Tracheophyta</taxon>
        <taxon>Spermatophyta</taxon>
        <taxon>Magnoliopsida</taxon>
        <taxon>eudicotyledons</taxon>
        <taxon>Gunneridae</taxon>
        <taxon>Pentapetalae</taxon>
        <taxon>rosids</taxon>
        <taxon>fabids</taxon>
        <taxon>Rosales</taxon>
        <taxon>Cannabaceae</taxon>
        <taxon>Trema</taxon>
    </lineage>
</organism>
<feature type="domain" description="DUF1985" evidence="1">
    <location>
        <begin position="37"/>
        <end position="164"/>
    </location>
</feature>
<accession>A0A2P5FJE9</accession>